<dbReference type="PANTHER" id="PTHR30619:SF1">
    <property type="entry name" value="RECOMBINATION PROTEIN 2"/>
    <property type="match status" value="1"/>
</dbReference>
<dbReference type="AlphaFoldDB" id="A0A1F6WIA2"/>
<keyword evidence="1" id="KW-0812">Transmembrane</keyword>
<dbReference type="InterPro" id="IPR036866">
    <property type="entry name" value="RibonucZ/Hydroxyglut_hydro"/>
</dbReference>
<dbReference type="PANTHER" id="PTHR30619">
    <property type="entry name" value="DNA INTERNALIZATION/COMPETENCE PROTEIN COMEC/REC2"/>
    <property type="match status" value="1"/>
</dbReference>
<proteinExistence type="predicted"/>
<name>A0A1F6WIA2_9BACT</name>
<dbReference type="Pfam" id="PF00753">
    <property type="entry name" value="Lactamase_B"/>
    <property type="match status" value="1"/>
</dbReference>
<dbReference type="InterPro" id="IPR052159">
    <property type="entry name" value="Competence_DNA_uptake"/>
</dbReference>
<feature type="transmembrane region" description="Helical" evidence="1">
    <location>
        <begin position="7"/>
        <end position="28"/>
    </location>
</feature>
<dbReference type="InterPro" id="IPR035681">
    <property type="entry name" value="ComA-like_MBL"/>
</dbReference>
<organism evidence="3 4">
    <name type="scientific">Candidatus Nomurabacteria bacterium RIFCSPHIGHO2_02_FULL_42_24</name>
    <dbReference type="NCBI Taxonomy" id="1801757"/>
    <lineage>
        <taxon>Bacteria</taxon>
        <taxon>Candidatus Nomuraibacteriota</taxon>
    </lineage>
</organism>
<protein>
    <recommendedName>
        <fullName evidence="2">Metallo-beta-lactamase domain-containing protein</fullName>
    </recommendedName>
</protein>
<comment type="caution">
    <text evidence="3">The sequence shown here is derived from an EMBL/GenBank/DDBJ whole genome shotgun (WGS) entry which is preliminary data.</text>
</comment>
<gene>
    <name evidence="3" type="ORF">A3B93_01525</name>
</gene>
<keyword evidence="1" id="KW-1133">Transmembrane helix</keyword>
<dbReference type="Proteomes" id="UP000179880">
    <property type="component" value="Unassembled WGS sequence"/>
</dbReference>
<dbReference type="InterPro" id="IPR001279">
    <property type="entry name" value="Metallo-B-lactamas"/>
</dbReference>
<dbReference type="SUPFAM" id="SSF56281">
    <property type="entry name" value="Metallo-hydrolase/oxidoreductase"/>
    <property type="match status" value="1"/>
</dbReference>
<dbReference type="SMART" id="SM00849">
    <property type="entry name" value="Lactamase_B"/>
    <property type="match status" value="1"/>
</dbReference>
<evidence type="ECO:0000313" key="3">
    <source>
        <dbReference type="EMBL" id="OGI81620.1"/>
    </source>
</evidence>
<evidence type="ECO:0000256" key="1">
    <source>
        <dbReference type="SAM" id="Phobius"/>
    </source>
</evidence>
<sequence length="282" mass="31226">MRKLKENLWWLMPAVLFFSAVYVWYIVWTTHTAFGAGTAKVAFLDVGQGDAVYIEAPNGNQMMIDGGPGKATLRVLGEVMPFSDHSIDVLLISNPDKDHIGGFLNILERYDIGVIVEPGTRPDTDVYGEFEKAVAREGARRLIARRGMKIILDEEDGMVFEILFPDKDVSDWKTNDGSIIGKLTTNDNIFMLTGDAPAKIEEYLVERDGVKLDADILKISHHGSRTSSSGEFLRAVAPDEAVISVGAGNRYGHPHPEVLERFASLGVKILRTDQQGTIIFKF</sequence>
<reference evidence="3 4" key="1">
    <citation type="journal article" date="2016" name="Nat. Commun.">
        <title>Thousands of microbial genomes shed light on interconnected biogeochemical processes in an aquifer system.</title>
        <authorList>
            <person name="Anantharaman K."/>
            <person name="Brown C.T."/>
            <person name="Hug L.A."/>
            <person name="Sharon I."/>
            <person name="Castelle C.J."/>
            <person name="Probst A.J."/>
            <person name="Thomas B.C."/>
            <person name="Singh A."/>
            <person name="Wilkins M.J."/>
            <person name="Karaoz U."/>
            <person name="Brodie E.L."/>
            <person name="Williams K.H."/>
            <person name="Hubbard S.S."/>
            <person name="Banfield J.F."/>
        </authorList>
    </citation>
    <scope>NUCLEOTIDE SEQUENCE [LARGE SCALE GENOMIC DNA]</scope>
</reference>
<accession>A0A1F6WIA2</accession>
<dbReference type="Gene3D" id="3.60.15.10">
    <property type="entry name" value="Ribonuclease Z/Hydroxyacylglutathione hydrolase-like"/>
    <property type="match status" value="1"/>
</dbReference>
<dbReference type="CDD" id="cd07731">
    <property type="entry name" value="ComA-like_MBL-fold"/>
    <property type="match status" value="1"/>
</dbReference>
<evidence type="ECO:0000259" key="2">
    <source>
        <dbReference type="SMART" id="SM00849"/>
    </source>
</evidence>
<evidence type="ECO:0000313" key="4">
    <source>
        <dbReference type="Proteomes" id="UP000179880"/>
    </source>
</evidence>
<dbReference type="EMBL" id="MFUH01000023">
    <property type="protein sequence ID" value="OGI81620.1"/>
    <property type="molecule type" value="Genomic_DNA"/>
</dbReference>
<keyword evidence="1" id="KW-0472">Membrane</keyword>
<feature type="domain" description="Metallo-beta-lactamase" evidence="2">
    <location>
        <begin position="48"/>
        <end position="247"/>
    </location>
</feature>